<dbReference type="Pfam" id="PF03992">
    <property type="entry name" value="ABM"/>
    <property type="match status" value="1"/>
</dbReference>
<protein>
    <recommendedName>
        <fullName evidence="1">ABM domain-containing protein</fullName>
    </recommendedName>
</protein>
<evidence type="ECO:0000313" key="3">
    <source>
        <dbReference type="Proteomes" id="UP000572817"/>
    </source>
</evidence>
<gene>
    <name evidence="2" type="ORF">GTA08_BOTSDO04499</name>
</gene>
<evidence type="ECO:0000259" key="1">
    <source>
        <dbReference type="Pfam" id="PF03992"/>
    </source>
</evidence>
<dbReference type="InterPro" id="IPR011008">
    <property type="entry name" value="Dimeric_a/b-barrel"/>
</dbReference>
<reference evidence="2" key="1">
    <citation type="submission" date="2020-04" db="EMBL/GenBank/DDBJ databases">
        <title>Genome Assembly and Annotation of Botryosphaeria dothidea sdau 11-99, a Latent Pathogen of Apple Fruit Ring Rot in China.</title>
        <authorList>
            <person name="Yu C."/>
            <person name="Diao Y."/>
            <person name="Lu Q."/>
            <person name="Zhao J."/>
            <person name="Cui S."/>
            <person name="Peng C."/>
            <person name="He B."/>
            <person name="Liu H."/>
        </authorList>
    </citation>
    <scope>NUCLEOTIDE SEQUENCE [LARGE SCALE GENOMIC DNA]</scope>
    <source>
        <strain evidence="2">Sdau11-99</strain>
    </source>
</reference>
<dbReference type="Proteomes" id="UP000572817">
    <property type="component" value="Unassembled WGS sequence"/>
</dbReference>
<accession>A0A8H4IU18</accession>
<feature type="domain" description="ABM" evidence="1">
    <location>
        <begin position="25"/>
        <end position="77"/>
    </location>
</feature>
<comment type="caution">
    <text evidence="2">The sequence shown here is derived from an EMBL/GenBank/DDBJ whole genome shotgun (WGS) entry which is preliminary data.</text>
</comment>
<dbReference type="InterPro" id="IPR007138">
    <property type="entry name" value="ABM_dom"/>
</dbReference>
<dbReference type="Gene3D" id="3.30.70.100">
    <property type="match status" value="2"/>
</dbReference>
<dbReference type="SUPFAM" id="SSF54909">
    <property type="entry name" value="Dimeric alpha+beta barrel"/>
    <property type="match status" value="2"/>
</dbReference>
<dbReference type="AlphaFoldDB" id="A0A8H4IU18"/>
<name>A0A8H4IU18_9PEZI</name>
<organism evidence="2 3">
    <name type="scientific">Botryosphaeria dothidea</name>
    <dbReference type="NCBI Taxonomy" id="55169"/>
    <lineage>
        <taxon>Eukaryota</taxon>
        <taxon>Fungi</taxon>
        <taxon>Dikarya</taxon>
        <taxon>Ascomycota</taxon>
        <taxon>Pezizomycotina</taxon>
        <taxon>Dothideomycetes</taxon>
        <taxon>Dothideomycetes incertae sedis</taxon>
        <taxon>Botryosphaeriales</taxon>
        <taxon>Botryosphaeriaceae</taxon>
        <taxon>Botryosphaeria</taxon>
    </lineage>
</organism>
<sequence>MAPVTENAVLPLKAGLDLSQGDAAQTWRSTLDTIQSQPGCQRVAWGRQRENPDHAQMLIDWDSIDNHKAFIASPSYGPFLAGVSALIAAPPVLTHHAFPSAVPAVTTSAPVTELVSFYFPADYNTPDLAAPWDEFVRVAAENAKGLVGSSASWAEEEVEHSSLKGEKGKVFLALIAWESVDAHMAYRDTQAFKESIVKLRNLVSGIEMHHVDFQSAQSSV</sequence>
<evidence type="ECO:0000313" key="2">
    <source>
        <dbReference type="EMBL" id="KAF4307506.1"/>
    </source>
</evidence>
<dbReference type="EMBL" id="WWBZ02000022">
    <property type="protein sequence ID" value="KAF4307506.1"/>
    <property type="molecule type" value="Genomic_DNA"/>
</dbReference>
<keyword evidence="3" id="KW-1185">Reference proteome</keyword>
<dbReference type="OrthoDB" id="3830579at2759"/>
<proteinExistence type="predicted"/>